<evidence type="ECO:0000256" key="1">
    <source>
        <dbReference type="SAM" id="Phobius"/>
    </source>
</evidence>
<name>A0A024G2G9_9STRA</name>
<dbReference type="AlphaFoldDB" id="A0A024G2G9"/>
<dbReference type="InParanoid" id="A0A024G2G9"/>
<protein>
    <submittedName>
        <fullName evidence="2">Uncharacterized protein</fullName>
    </submittedName>
</protein>
<dbReference type="Proteomes" id="UP000053237">
    <property type="component" value="Unassembled WGS sequence"/>
</dbReference>
<keyword evidence="1" id="KW-0472">Membrane</keyword>
<organism evidence="2 3">
    <name type="scientific">Albugo candida</name>
    <dbReference type="NCBI Taxonomy" id="65357"/>
    <lineage>
        <taxon>Eukaryota</taxon>
        <taxon>Sar</taxon>
        <taxon>Stramenopiles</taxon>
        <taxon>Oomycota</taxon>
        <taxon>Peronosporomycetes</taxon>
        <taxon>Albuginales</taxon>
        <taxon>Albuginaceae</taxon>
        <taxon>Albugo</taxon>
    </lineage>
</organism>
<accession>A0A024G2G9</accession>
<feature type="transmembrane region" description="Helical" evidence="1">
    <location>
        <begin position="12"/>
        <end position="31"/>
    </location>
</feature>
<sequence>MTLSHWLQERVIWSHSTSIIVPIFWFGRCKFTDISRDFLVLSCIFFPLQVIVRGRLHLNPVQNRLILLCDFVQLSFSQILIEAVAIPHGRRRLEFTCFVLHDLLHLFEQNSILSIDFCVAFFFQLLLFQIPSEMNRTMWFRIVYGRFYRKQFFLMDFLTFLVVFRVCMLVQRGNRPTSTIHSEGEFVL</sequence>
<comment type="caution">
    <text evidence="2">The sequence shown here is derived from an EMBL/GenBank/DDBJ whole genome shotgun (WGS) entry which is preliminary data.</text>
</comment>
<dbReference type="EMBL" id="CAIX01000011">
    <property type="protein sequence ID" value="CCI40757.1"/>
    <property type="molecule type" value="Genomic_DNA"/>
</dbReference>
<evidence type="ECO:0000313" key="3">
    <source>
        <dbReference type="Proteomes" id="UP000053237"/>
    </source>
</evidence>
<proteinExistence type="predicted"/>
<gene>
    <name evidence="2" type="ORF">BN9_015410</name>
</gene>
<reference evidence="2 3" key="1">
    <citation type="submission" date="2012-05" db="EMBL/GenBank/DDBJ databases">
        <title>Recombination and specialization in a pathogen metapopulation.</title>
        <authorList>
            <person name="Gardiner A."/>
            <person name="Kemen E."/>
            <person name="Schultz-Larsen T."/>
            <person name="MacLean D."/>
            <person name="Van Oosterhout C."/>
            <person name="Jones J.D.G."/>
        </authorList>
    </citation>
    <scope>NUCLEOTIDE SEQUENCE [LARGE SCALE GENOMIC DNA]</scope>
    <source>
        <strain evidence="2 3">Ac Nc2</strain>
    </source>
</reference>
<keyword evidence="3" id="KW-1185">Reference proteome</keyword>
<feature type="transmembrane region" description="Helical" evidence="1">
    <location>
        <begin position="152"/>
        <end position="171"/>
    </location>
</feature>
<keyword evidence="1" id="KW-0812">Transmembrane</keyword>
<keyword evidence="1" id="KW-1133">Transmembrane helix</keyword>
<evidence type="ECO:0000313" key="2">
    <source>
        <dbReference type="EMBL" id="CCI40757.1"/>
    </source>
</evidence>
<feature type="transmembrane region" description="Helical" evidence="1">
    <location>
        <begin position="112"/>
        <end position="131"/>
    </location>
</feature>